<proteinExistence type="predicted"/>
<gene>
    <name evidence="4" type="ORF">BJ322DRAFT_845521</name>
</gene>
<feature type="transmembrane region" description="Helical" evidence="2">
    <location>
        <begin position="117"/>
        <end position="141"/>
    </location>
</feature>
<name>A0A9P6L6G6_9AGAM</name>
<comment type="caution">
    <text evidence="4">The sequence shown here is derived from an EMBL/GenBank/DDBJ whole genome shotgun (WGS) entry which is preliminary data.</text>
</comment>
<dbReference type="InterPro" id="IPR045340">
    <property type="entry name" value="DUF6533"/>
</dbReference>
<dbReference type="OrthoDB" id="3346251at2759"/>
<organism evidence="4 5">
    <name type="scientific">Thelephora terrestris</name>
    <dbReference type="NCBI Taxonomy" id="56493"/>
    <lineage>
        <taxon>Eukaryota</taxon>
        <taxon>Fungi</taxon>
        <taxon>Dikarya</taxon>
        <taxon>Basidiomycota</taxon>
        <taxon>Agaricomycotina</taxon>
        <taxon>Agaricomycetes</taxon>
        <taxon>Thelephorales</taxon>
        <taxon>Thelephoraceae</taxon>
        <taxon>Thelephora</taxon>
    </lineage>
</organism>
<feature type="compositionally biased region" description="Basic and acidic residues" evidence="1">
    <location>
        <begin position="388"/>
        <end position="400"/>
    </location>
</feature>
<feature type="region of interest" description="Disordered" evidence="1">
    <location>
        <begin position="388"/>
        <end position="407"/>
    </location>
</feature>
<evidence type="ECO:0000256" key="1">
    <source>
        <dbReference type="SAM" id="MobiDB-lite"/>
    </source>
</evidence>
<dbReference type="Proteomes" id="UP000736335">
    <property type="component" value="Unassembled WGS sequence"/>
</dbReference>
<feature type="domain" description="DUF6533" evidence="3">
    <location>
        <begin position="81"/>
        <end position="129"/>
    </location>
</feature>
<feature type="transmembrane region" description="Helical" evidence="2">
    <location>
        <begin position="184"/>
        <end position="202"/>
    </location>
</feature>
<protein>
    <recommendedName>
        <fullName evidence="3">DUF6533 domain-containing protein</fullName>
    </recommendedName>
</protein>
<feature type="transmembrane region" description="Helical" evidence="2">
    <location>
        <begin position="270"/>
        <end position="288"/>
    </location>
</feature>
<dbReference type="EMBL" id="WIUZ02000008">
    <property type="protein sequence ID" value="KAF9784374.1"/>
    <property type="molecule type" value="Genomic_DNA"/>
</dbReference>
<reference evidence="4" key="2">
    <citation type="submission" date="2020-11" db="EMBL/GenBank/DDBJ databases">
        <authorList>
            <consortium name="DOE Joint Genome Institute"/>
            <person name="Kuo A."/>
            <person name="Miyauchi S."/>
            <person name="Kiss E."/>
            <person name="Drula E."/>
            <person name="Kohler A."/>
            <person name="Sanchez-Garcia M."/>
            <person name="Andreopoulos B."/>
            <person name="Barry K.W."/>
            <person name="Bonito G."/>
            <person name="Buee M."/>
            <person name="Carver A."/>
            <person name="Chen C."/>
            <person name="Cichocki N."/>
            <person name="Clum A."/>
            <person name="Culley D."/>
            <person name="Crous P.W."/>
            <person name="Fauchery L."/>
            <person name="Girlanda M."/>
            <person name="Hayes R."/>
            <person name="Keri Z."/>
            <person name="Labutti K."/>
            <person name="Lipzen A."/>
            <person name="Lombard V."/>
            <person name="Magnuson J."/>
            <person name="Maillard F."/>
            <person name="Morin E."/>
            <person name="Murat C."/>
            <person name="Nolan M."/>
            <person name="Ohm R."/>
            <person name="Pangilinan J."/>
            <person name="Pereira M."/>
            <person name="Perotto S."/>
            <person name="Peter M."/>
            <person name="Riley R."/>
            <person name="Sitrit Y."/>
            <person name="Stielow B."/>
            <person name="Szollosi G."/>
            <person name="Zifcakova L."/>
            <person name="Stursova M."/>
            <person name="Spatafora J.W."/>
            <person name="Tedersoo L."/>
            <person name="Vaario L.-M."/>
            <person name="Yamada A."/>
            <person name="Yan M."/>
            <person name="Wang P."/>
            <person name="Xu J."/>
            <person name="Bruns T."/>
            <person name="Baldrian P."/>
            <person name="Vilgalys R."/>
            <person name="Henrissat B."/>
            <person name="Grigoriev I.V."/>
            <person name="Hibbett D."/>
            <person name="Nagy L.G."/>
            <person name="Martin F.M."/>
        </authorList>
    </citation>
    <scope>NUCLEOTIDE SEQUENCE</scope>
    <source>
        <strain evidence="4">UH-Tt-Lm1</strain>
    </source>
</reference>
<keyword evidence="2" id="KW-0472">Membrane</keyword>
<feature type="transmembrane region" description="Helical" evidence="2">
    <location>
        <begin position="228"/>
        <end position="250"/>
    </location>
</feature>
<reference evidence="4" key="1">
    <citation type="journal article" date="2020" name="Nat. Commun.">
        <title>Large-scale genome sequencing of mycorrhizal fungi provides insights into the early evolution of symbiotic traits.</title>
        <authorList>
            <person name="Miyauchi S."/>
            <person name="Kiss E."/>
            <person name="Kuo A."/>
            <person name="Drula E."/>
            <person name="Kohler A."/>
            <person name="Sanchez-Garcia M."/>
            <person name="Morin E."/>
            <person name="Andreopoulos B."/>
            <person name="Barry K.W."/>
            <person name="Bonito G."/>
            <person name="Buee M."/>
            <person name="Carver A."/>
            <person name="Chen C."/>
            <person name="Cichocki N."/>
            <person name="Clum A."/>
            <person name="Culley D."/>
            <person name="Crous P.W."/>
            <person name="Fauchery L."/>
            <person name="Girlanda M."/>
            <person name="Hayes R.D."/>
            <person name="Keri Z."/>
            <person name="LaButti K."/>
            <person name="Lipzen A."/>
            <person name="Lombard V."/>
            <person name="Magnuson J."/>
            <person name="Maillard F."/>
            <person name="Murat C."/>
            <person name="Nolan M."/>
            <person name="Ohm R.A."/>
            <person name="Pangilinan J."/>
            <person name="Pereira M.F."/>
            <person name="Perotto S."/>
            <person name="Peter M."/>
            <person name="Pfister S."/>
            <person name="Riley R."/>
            <person name="Sitrit Y."/>
            <person name="Stielow J.B."/>
            <person name="Szollosi G."/>
            <person name="Zifcakova L."/>
            <person name="Stursova M."/>
            <person name="Spatafora J.W."/>
            <person name="Tedersoo L."/>
            <person name="Vaario L.M."/>
            <person name="Yamada A."/>
            <person name="Yan M."/>
            <person name="Wang P."/>
            <person name="Xu J."/>
            <person name="Bruns T."/>
            <person name="Baldrian P."/>
            <person name="Vilgalys R."/>
            <person name="Dunand C."/>
            <person name="Henrissat B."/>
            <person name="Grigoriev I.V."/>
            <person name="Hibbett D."/>
            <person name="Nagy L.G."/>
            <person name="Martin F.M."/>
        </authorList>
    </citation>
    <scope>NUCLEOTIDE SEQUENCE</scope>
    <source>
        <strain evidence="4">UH-Tt-Lm1</strain>
    </source>
</reference>
<accession>A0A9P6L6G6</accession>
<keyword evidence="5" id="KW-1185">Reference proteome</keyword>
<evidence type="ECO:0000313" key="4">
    <source>
        <dbReference type="EMBL" id="KAF9784374.1"/>
    </source>
</evidence>
<evidence type="ECO:0000259" key="3">
    <source>
        <dbReference type="Pfam" id="PF20151"/>
    </source>
</evidence>
<keyword evidence="2" id="KW-1133">Transmembrane helix</keyword>
<evidence type="ECO:0000256" key="2">
    <source>
        <dbReference type="SAM" id="Phobius"/>
    </source>
</evidence>
<feature type="transmembrane region" description="Helical" evidence="2">
    <location>
        <begin position="153"/>
        <end position="172"/>
    </location>
</feature>
<dbReference type="AlphaFoldDB" id="A0A9P6L6G6"/>
<dbReference type="Pfam" id="PF20151">
    <property type="entry name" value="DUF6533"/>
    <property type="match status" value="1"/>
</dbReference>
<evidence type="ECO:0000313" key="5">
    <source>
        <dbReference type="Proteomes" id="UP000736335"/>
    </source>
</evidence>
<sequence>MISSTESGAPCDDIGAFRVEPYPMSPLHLVPFQIHSFQNTCPKVLRYGSLVLSCRSSPTARPDPHPHQVMSTYLEASSFLRIASISVAGYDYLFTLPVEIRVYTSIKRLKFGWTPSVVMFILLRYVSIILLVISNFGWFYHGFSADACSKYHLVAPVFKVIQIIISQAIIGYRTWNISQRSRDMGVFLLAFGLIIAALEGFSNLGSRSPVQNGGNCSPGNNMARMPQWVFYLLSTIFDVTTIGISSFFLIKSSSGISRMSSVPAMLFYDGLGYVFTLIAVNTMNLILYRNSIDRGTQASGASFGFMVVWVMSQSFLIHIHEAAEIRAQQGFIFGRSGNVIARNAVDNSPGRNDDANLGVQVQIEQAIMVDYNPKTDRKATIFWERKRSEVTDGDSPERGQWELSSII</sequence>
<keyword evidence="2" id="KW-0812">Transmembrane</keyword>